<dbReference type="InterPro" id="IPR050300">
    <property type="entry name" value="GDXG_lipolytic_enzyme"/>
</dbReference>
<evidence type="ECO:0000256" key="4">
    <source>
        <dbReference type="SAM" id="Coils"/>
    </source>
</evidence>
<dbReference type="Gene3D" id="3.40.50.1820">
    <property type="entry name" value="alpha/beta hydrolase"/>
    <property type="match status" value="1"/>
</dbReference>
<evidence type="ECO:0000259" key="5">
    <source>
        <dbReference type="Pfam" id="PF07859"/>
    </source>
</evidence>
<dbReference type="InterPro" id="IPR013094">
    <property type="entry name" value="AB_hydrolase_3"/>
</dbReference>
<dbReference type="Pfam" id="PF07859">
    <property type="entry name" value="Abhydrolase_3"/>
    <property type="match status" value="1"/>
</dbReference>
<name>A0A4Y9ZVY1_9AGAM</name>
<dbReference type="InterPro" id="IPR029058">
    <property type="entry name" value="AB_hydrolase_fold"/>
</dbReference>
<dbReference type="STRING" id="135208.A0A4Y9ZVY1"/>
<dbReference type="GO" id="GO:0016787">
    <property type="term" value="F:hydrolase activity"/>
    <property type="evidence" value="ECO:0007669"/>
    <property type="project" value="UniProtKB-KW"/>
</dbReference>
<dbReference type="PROSITE" id="PS01174">
    <property type="entry name" value="LIPASE_GDXG_SER"/>
    <property type="match status" value="1"/>
</dbReference>
<dbReference type="PROSITE" id="PS01173">
    <property type="entry name" value="LIPASE_GDXG_HIS"/>
    <property type="match status" value="1"/>
</dbReference>
<dbReference type="InterPro" id="IPR033140">
    <property type="entry name" value="Lipase_GDXG_put_SER_AS"/>
</dbReference>
<dbReference type="Proteomes" id="UP000298061">
    <property type="component" value="Unassembled WGS sequence"/>
</dbReference>
<evidence type="ECO:0000313" key="6">
    <source>
        <dbReference type="EMBL" id="TFY78213.1"/>
    </source>
</evidence>
<evidence type="ECO:0000256" key="3">
    <source>
        <dbReference type="PROSITE-ProRule" id="PRU10038"/>
    </source>
</evidence>
<dbReference type="AlphaFoldDB" id="A0A4Y9ZVY1"/>
<evidence type="ECO:0000313" key="7">
    <source>
        <dbReference type="Proteomes" id="UP000298061"/>
    </source>
</evidence>
<gene>
    <name evidence="6" type="ORF">EWM64_g5796</name>
</gene>
<feature type="active site" evidence="3">
    <location>
        <position position="298"/>
    </location>
</feature>
<keyword evidence="2" id="KW-0378">Hydrolase</keyword>
<dbReference type="SUPFAM" id="SSF53474">
    <property type="entry name" value="alpha/beta-Hydrolases"/>
    <property type="match status" value="1"/>
</dbReference>
<keyword evidence="7" id="KW-1185">Reference proteome</keyword>
<keyword evidence="4" id="KW-0175">Coiled coil</keyword>
<dbReference type="OrthoDB" id="408631at2759"/>
<protein>
    <recommendedName>
        <fullName evidence="5">Alpha/beta hydrolase fold-3 domain-containing protein</fullName>
    </recommendedName>
</protein>
<dbReference type="PANTHER" id="PTHR48081:SF26">
    <property type="entry name" value="ALPHA_BETA HYDROLASE FOLD-3 DOMAIN-CONTAINING PROTEIN"/>
    <property type="match status" value="1"/>
</dbReference>
<evidence type="ECO:0000256" key="2">
    <source>
        <dbReference type="ARBA" id="ARBA00022801"/>
    </source>
</evidence>
<comment type="caution">
    <text evidence="6">The sequence shown here is derived from an EMBL/GenBank/DDBJ whole genome shotgun (WGS) entry which is preliminary data.</text>
</comment>
<reference evidence="6 7" key="1">
    <citation type="submission" date="2019-02" db="EMBL/GenBank/DDBJ databases">
        <title>Genome sequencing of the rare red list fungi Hericium alpestre (H. flagellum).</title>
        <authorList>
            <person name="Buettner E."/>
            <person name="Kellner H."/>
        </authorList>
    </citation>
    <scope>NUCLEOTIDE SEQUENCE [LARGE SCALE GENOMIC DNA]</scope>
    <source>
        <strain evidence="6 7">DSM 108284</strain>
    </source>
</reference>
<organism evidence="6 7">
    <name type="scientific">Hericium alpestre</name>
    <dbReference type="NCBI Taxonomy" id="135208"/>
    <lineage>
        <taxon>Eukaryota</taxon>
        <taxon>Fungi</taxon>
        <taxon>Dikarya</taxon>
        <taxon>Basidiomycota</taxon>
        <taxon>Agaricomycotina</taxon>
        <taxon>Agaricomycetes</taxon>
        <taxon>Russulales</taxon>
        <taxon>Hericiaceae</taxon>
        <taxon>Hericium</taxon>
    </lineage>
</organism>
<accession>A0A4Y9ZVY1</accession>
<sequence>MTVLLPWPLSRLLPSEQSISAVVTPSNAVEHVGGRAGSVSSLLRYYEQPGVAPPSSRVAPSEQQNALGFAGFTVGHVFRFGALVASKTTEVSLAVLSHHIWGPRRKSWGVHMTILSSLMRNVGQHSSLIDIATIRMLINLGGLVPLPPDALVTPVTFRVRKRNLRGILAACDALEDSSRELSCEWIVNKRLWQRLQGEWKAMHSPHAEYEPPPVRKHHKDRVIIYLHGGAYYLFSAATHRGITVPLSRFADARVFAVDYRLAPETRFPGPLHDAVSAYFRLIDDLHIPPENITVAGDSAGGGLALALLMYLRDNHYPLPSGAILMSPWVDLTRSCDSWESNEPYDVISFPPSGDHLDPVACYLGPHMERYLTHPYASPLFGDFRGLPPLLIQAEILESQRAVGQLKLQAQGLEEGQHALAELEEEMTSKMGKRYRLGWEKWVKDEEERERAIREAAGGQLAVVPAVSIYSEEEEEEEAVSGANKGKRKASEEDVSDLLALYVDIPSDPEALRQACEALREDVGRYRKRRKEVFDEFVRFQAEAGTSGRMNEYRRLISAGCGGIPPSEVDATLGMLLESLESEEPSSSSVAWSSGMGQRPVSTI</sequence>
<dbReference type="EMBL" id="SFCI01000727">
    <property type="protein sequence ID" value="TFY78213.1"/>
    <property type="molecule type" value="Genomic_DNA"/>
</dbReference>
<dbReference type="PANTHER" id="PTHR48081">
    <property type="entry name" value="AB HYDROLASE SUPERFAMILY PROTEIN C4A8.06C"/>
    <property type="match status" value="1"/>
</dbReference>
<feature type="coiled-coil region" evidence="4">
    <location>
        <begin position="405"/>
        <end position="432"/>
    </location>
</feature>
<evidence type="ECO:0000256" key="1">
    <source>
        <dbReference type="ARBA" id="ARBA00010515"/>
    </source>
</evidence>
<dbReference type="InterPro" id="IPR002168">
    <property type="entry name" value="Lipase_GDXG_HIS_AS"/>
</dbReference>
<proteinExistence type="inferred from homology"/>
<feature type="domain" description="Alpha/beta hydrolase fold-3" evidence="5">
    <location>
        <begin position="223"/>
        <end position="393"/>
    </location>
</feature>
<comment type="similarity">
    <text evidence="1">Belongs to the 'GDXG' lipolytic enzyme family.</text>
</comment>